<sequence length="195" mass="22363">MNVPYRQIRALYTERSITVYQAYDAAIAAPAVAAQRFVPPFKRERMTWIKPSFLWMMYRCGYATKPGQERVLAIELSREGFAWALAHSCLSHDDRRPEWARRLRRSPVRIQWDPERGVRHEALPYRSIQVGLTGEAVRRYVEEWTLGITDVTERVREVHAAVRGGADTRALLPAERPYPVPDELAETIGASVSSP</sequence>
<evidence type="ECO:0008006" key="3">
    <source>
        <dbReference type="Google" id="ProtNLM"/>
    </source>
</evidence>
<reference evidence="1" key="1">
    <citation type="submission" date="2022-06" db="EMBL/GenBank/DDBJ databases">
        <title>Sequencing the genomes of 1000 actinobacteria strains.</title>
        <authorList>
            <person name="Klenk H.-P."/>
        </authorList>
    </citation>
    <scope>NUCLEOTIDE SEQUENCE</scope>
    <source>
        <strain evidence="1">DSM 46694</strain>
    </source>
</reference>
<evidence type="ECO:0000313" key="2">
    <source>
        <dbReference type="Proteomes" id="UP001139648"/>
    </source>
</evidence>
<name>A0A9X2GCP2_9ACTN</name>
<dbReference type="Proteomes" id="UP001139648">
    <property type="component" value="Unassembled WGS sequence"/>
</dbReference>
<accession>A0A9X2GCP2</accession>
<dbReference type="EMBL" id="JAMZEB010000002">
    <property type="protein sequence ID" value="MCP2354964.1"/>
    <property type="molecule type" value="Genomic_DNA"/>
</dbReference>
<evidence type="ECO:0000313" key="1">
    <source>
        <dbReference type="EMBL" id="MCP2354964.1"/>
    </source>
</evidence>
<proteinExistence type="predicted"/>
<dbReference type="PANTHER" id="PTHR38567">
    <property type="entry name" value="DUF4291 DOMAIN-CONTAINING PROTEIN"/>
    <property type="match status" value="1"/>
</dbReference>
<dbReference type="RefSeq" id="WP_253741641.1">
    <property type="nucleotide sequence ID" value="NZ_BAABKA010000056.1"/>
</dbReference>
<dbReference type="AlphaFoldDB" id="A0A9X2GCP2"/>
<keyword evidence="2" id="KW-1185">Reference proteome</keyword>
<comment type="caution">
    <text evidence="1">The sequence shown here is derived from an EMBL/GenBank/DDBJ whole genome shotgun (WGS) entry which is preliminary data.</text>
</comment>
<gene>
    <name evidence="1" type="ORF">HD597_001984</name>
</gene>
<dbReference type="PANTHER" id="PTHR38567:SF1">
    <property type="entry name" value="DUF4291 DOMAIN-CONTAINING PROTEIN"/>
    <property type="match status" value="1"/>
</dbReference>
<organism evidence="1 2">
    <name type="scientific">Nonomuraea thailandensis</name>
    <dbReference type="NCBI Taxonomy" id="1188745"/>
    <lineage>
        <taxon>Bacteria</taxon>
        <taxon>Bacillati</taxon>
        <taxon>Actinomycetota</taxon>
        <taxon>Actinomycetes</taxon>
        <taxon>Streptosporangiales</taxon>
        <taxon>Streptosporangiaceae</taxon>
        <taxon>Nonomuraea</taxon>
    </lineage>
</organism>
<dbReference type="InterPro" id="IPR025633">
    <property type="entry name" value="DUF4291"/>
</dbReference>
<dbReference type="Pfam" id="PF14124">
    <property type="entry name" value="DUF4291"/>
    <property type="match status" value="1"/>
</dbReference>
<protein>
    <recommendedName>
        <fullName evidence="3">DUF4291 domain-containing protein</fullName>
    </recommendedName>
</protein>